<dbReference type="AlphaFoldDB" id="A0A182NUU8"/>
<accession>A0A182NUU8</accession>
<dbReference type="VEuPathDB" id="VectorBase:ADIR011448"/>
<feature type="region of interest" description="Disordered" evidence="1">
    <location>
        <begin position="290"/>
        <end position="310"/>
    </location>
</feature>
<reference evidence="3" key="2">
    <citation type="submission" date="2020-05" db="UniProtKB">
        <authorList>
            <consortium name="EnsemblMetazoa"/>
        </authorList>
    </citation>
    <scope>IDENTIFICATION</scope>
    <source>
        <strain evidence="3">WRAIR2</strain>
    </source>
</reference>
<reference evidence="4" key="1">
    <citation type="submission" date="2013-03" db="EMBL/GenBank/DDBJ databases">
        <title>The Genome Sequence of Anopheles dirus WRAIR2.</title>
        <authorList>
            <consortium name="The Broad Institute Genomics Platform"/>
            <person name="Neafsey D.E."/>
            <person name="Walton C."/>
            <person name="Walker B."/>
            <person name="Young S.K."/>
            <person name="Zeng Q."/>
            <person name="Gargeya S."/>
            <person name="Fitzgerald M."/>
            <person name="Haas B."/>
            <person name="Abouelleil A."/>
            <person name="Allen A.W."/>
            <person name="Alvarado L."/>
            <person name="Arachchi H.M."/>
            <person name="Berlin A.M."/>
            <person name="Chapman S.B."/>
            <person name="Gainer-Dewar J."/>
            <person name="Goldberg J."/>
            <person name="Griggs A."/>
            <person name="Gujja S."/>
            <person name="Hansen M."/>
            <person name="Howarth C."/>
            <person name="Imamovic A."/>
            <person name="Ireland A."/>
            <person name="Larimer J."/>
            <person name="McCowan C."/>
            <person name="Murphy C."/>
            <person name="Pearson M."/>
            <person name="Poon T.W."/>
            <person name="Priest M."/>
            <person name="Roberts A."/>
            <person name="Saif S."/>
            <person name="Shea T."/>
            <person name="Sisk P."/>
            <person name="Sykes S."/>
            <person name="Wortman J."/>
            <person name="Nusbaum C."/>
            <person name="Birren B."/>
        </authorList>
    </citation>
    <scope>NUCLEOTIDE SEQUENCE [LARGE SCALE GENOMIC DNA]</scope>
    <source>
        <strain evidence="4">WRAIR2</strain>
    </source>
</reference>
<evidence type="ECO:0000256" key="1">
    <source>
        <dbReference type="SAM" id="MobiDB-lite"/>
    </source>
</evidence>
<organism evidence="3 4">
    <name type="scientific">Anopheles dirus</name>
    <dbReference type="NCBI Taxonomy" id="7168"/>
    <lineage>
        <taxon>Eukaryota</taxon>
        <taxon>Metazoa</taxon>
        <taxon>Ecdysozoa</taxon>
        <taxon>Arthropoda</taxon>
        <taxon>Hexapoda</taxon>
        <taxon>Insecta</taxon>
        <taxon>Pterygota</taxon>
        <taxon>Neoptera</taxon>
        <taxon>Endopterygota</taxon>
        <taxon>Diptera</taxon>
        <taxon>Nematocera</taxon>
        <taxon>Culicoidea</taxon>
        <taxon>Culicidae</taxon>
        <taxon>Anophelinae</taxon>
        <taxon>Anopheles</taxon>
    </lineage>
</organism>
<evidence type="ECO:0000313" key="3">
    <source>
        <dbReference type="EnsemblMetazoa" id="ADIR011448-PA"/>
    </source>
</evidence>
<dbReference type="Proteomes" id="UP000075884">
    <property type="component" value="Unassembled WGS sequence"/>
</dbReference>
<feature type="region of interest" description="Disordered" evidence="1">
    <location>
        <begin position="177"/>
        <end position="202"/>
    </location>
</feature>
<feature type="compositionally biased region" description="Basic residues" evidence="1">
    <location>
        <begin position="298"/>
        <end position="310"/>
    </location>
</feature>
<sequence>MSKRNTWSREETLELLEVLRTTCLPYLNGTLNNRKGQMYRQVEQEMQRRGRFTQRDTRQIEQKWKNLKFAYEKYNHDLVRTNTKPCEYHRELEELYDLISNRVEVISEPVKTLVTMDGVTYYDAEFVTEETQELTADEDAVVIEEIVYDSQDALEFEQEAAAAAAAEEAAAAAGTPATVTASSSSRSGASKQQIPAAATAAAAPKRKKLTAENVDGLLLRIGSLQREHNDRFNRKQMELIENEFEMFREKEREHLLQLKLDVEMLKQKFLARIQKIASGDAAAVADTLDEPTVGNEPKRRKVAVGRGRRK</sequence>
<dbReference type="EnsemblMetazoa" id="ADIR011448-RA">
    <property type="protein sequence ID" value="ADIR011448-PA"/>
    <property type="gene ID" value="ADIR011448"/>
</dbReference>
<protein>
    <recommendedName>
        <fullName evidence="2">Myb/SANT-like DNA-binding domain-containing protein</fullName>
    </recommendedName>
</protein>
<name>A0A182NUU8_9DIPT</name>
<dbReference type="Pfam" id="PF13837">
    <property type="entry name" value="Myb_DNA-bind_4"/>
    <property type="match status" value="1"/>
</dbReference>
<dbReference type="InterPro" id="IPR044822">
    <property type="entry name" value="Myb_DNA-bind_4"/>
</dbReference>
<feature type="domain" description="Myb/SANT-like DNA-binding" evidence="2">
    <location>
        <begin position="4"/>
        <end position="95"/>
    </location>
</feature>
<evidence type="ECO:0000313" key="4">
    <source>
        <dbReference type="Proteomes" id="UP000075884"/>
    </source>
</evidence>
<keyword evidence="4" id="KW-1185">Reference proteome</keyword>
<dbReference type="Gene3D" id="1.10.10.60">
    <property type="entry name" value="Homeodomain-like"/>
    <property type="match status" value="1"/>
</dbReference>
<proteinExistence type="predicted"/>
<evidence type="ECO:0000259" key="2">
    <source>
        <dbReference type="Pfam" id="PF13837"/>
    </source>
</evidence>